<dbReference type="Gene3D" id="1.10.10.10">
    <property type="entry name" value="Winged helix-like DNA-binding domain superfamily/Winged helix DNA-binding domain"/>
    <property type="match status" value="1"/>
</dbReference>
<dbReference type="InterPro" id="IPR005471">
    <property type="entry name" value="Tscrpt_reg_IclR_N"/>
</dbReference>
<evidence type="ECO:0000259" key="4">
    <source>
        <dbReference type="PROSITE" id="PS51077"/>
    </source>
</evidence>
<dbReference type="EMBL" id="JACICY010000003">
    <property type="protein sequence ID" value="MBB3860611.1"/>
    <property type="molecule type" value="Genomic_DNA"/>
</dbReference>
<dbReference type="RefSeq" id="WP_183612857.1">
    <property type="nucleotide sequence ID" value="NZ_JACICY010000003.1"/>
</dbReference>
<keyword evidence="1" id="KW-0805">Transcription regulation</keyword>
<sequence length="249" mass="26656">MNAAPPSNPVKSAMRTLDVIEYVVANRQGAVAQEIAGALAIPVSSLSYLLATLVERGYLARSGRRYLPGPGLERLRAPQSALTLEDRVTPLVRALRAELNETSSFMVRQGWQVEALVTEASDQALRYAVDPGTRRPLHALAAGKVLLSAMAEDELATYFADVPRERLTLTTRVDESDLRADIERIRAEGVTVAREEATPGICGIAAPVVIDGVTVGAISVAVPAVRFDAALEMRTRALVMRAAAALQGE</sequence>
<evidence type="ECO:0000256" key="1">
    <source>
        <dbReference type="ARBA" id="ARBA00023015"/>
    </source>
</evidence>
<keyword evidence="3" id="KW-0804">Transcription</keyword>
<gene>
    <name evidence="6" type="ORF">GGQ88_001877</name>
</gene>
<dbReference type="InterPro" id="IPR036390">
    <property type="entry name" value="WH_DNA-bd_sf"/>
</dbReference>
<dbReference type="AlphaFoldDB" id="A0A7W6EVW3"/>
<dbReference type="GO" id="GO:0003700">
    <property type="term" value="F:DNA-binding transcription factor activity"/>
    <property type="evidence" value="ECO:0007669"/>
    <property type="project" value="TreeGrafter"/>
</dbReference>
<dbReference type="GO" id="GO:0045892">
    <property type="term" value="P:negative regulation of DNA-templated transcription"/>
    <property type="evidence" value="ECO:0007669"/>
    <property type="project" value="TreeGrafter"/>
</dbReference>
<name>A0A7W6EVW3_9SPHN</name>
<dbReference type="PANTHER" id="PTHR30136">
    <property type="entry name" value="HELIX-TURN-HELIX TRANSCRIPTIONAL REGULATOR, ICLR FAMILY"/>
    <property type="match status" value="1"/>
</dbReference>
<dbReference type="PANTHER" id="PTHR30136:SF35">
    <property type="entry name" value="HTH-TYPE TRANSCRIPTIONAL REGULATOR RV1719"/>
    <property type="match status" value="1"/>
</dbReference>
<proteinExistence type="predicted"/>
<dbReference type="InterPro" id="IPR029016">
    <property type="entry name" value="GAF-like_dom_sf"/>
</dbReference>
<accession>A0A7W6EVW3</accession>
<evidence type="ECO:0000313" key="6">
    <source>
        <dbReference type="EMBL" id="MBB3860611.1"/>
    </source>
</evidence>
<dbReference type="InterPro" id="IPR014757">
    <property type="entry name" value="Tscrpt_reg_IclR_C"/>
</dbReference>
<dbReference type="PROSITE" id="PS51077">
    <property type="entry name" value="HTH_ICLR"/>
    <property type="match status" value="1"/>
</dbReference>
<dbReference type="Pfam" id="PF01614">
    <property type="entry name" value="IclR_C"/>
    <property type="match status" value="1"/>
</dbReference>
<dbReference type="SUPFAM" id="SSF46785">
    <property type="entry name" value="Winged helix' DNA-binding domain"/>
    <property type="match status" value="1"/>
</dbReference>
<dbReference type="InterPro" id="IPR050707">
    <property type="entry name" value="HTH_MetabolicPath_Reg"/>
</dbReference>
<dbReference type="Pfam" id="PF09339">
    <property type="entry name" value="HTH_IclR"/>
    <property type="match status" value="1"/>
</dbReference>
<feature type="domain" description="HTH iclR-type" evidence="4">
    <location>
        <begin position="10"/>
        <end position="70"/>
    </location>
</feature>
<dbReference type="InterPro" id="IPR036388">
    <property type="entry name" value="WH-like_DNA-bd_sf"/>
</dbReference>
<reference evidence="6 7" key="1">
    <citation type="submission" date="2020-08" db="EMBL/GenBank/DDBJ databases">
        <title>Genomic Encyclopedia of Type Strains, Phase IV (KMG-IV): sequencing the most valuable type-strain genomes for metagenomic binning, comparative biology and taxonomic classification.</title>
        <authorList>
            <person name="Goeker M."/>
        </authorList>
    </citation>
    <scope>NUCLEOTIDE SEQUENCE [LARGE SCALE GENOMIC DNA]</scope>
    <source>
        <strain evidence="6 7">DSM 14552</strain>
    </source>
</reference>
<organism evidence="6 7">
    <name type="scientific">Novosphingobium hassiacum</name>
    <dbReference type="NCBI Taxonomy" id="173676"/>
    <lineage>
        <taxon>Bacteria</taxon>
        <taxon>Pseudomonadati</taxon>
        <taxon>Pseudomonadota</taxon>
        <taxon>Alphaproteobacteria</taxon>
        <taxon>Sphingomonadales</taxon>
        <taxon>Sphingomonadaceae</taxon>
        <taxon>Novosphingobium</taxon>
    </lineage>
</organism>
<keyword evidence="2" id="KW-0238">DNA-binding</keyword>
<dbReference type="GO" id="GO:0003677">
    <property type="term" value="F:DNA binding"/>
    <property type="evidence" value="ECO:0007669"/>
    <property type="project" value="UniProtKB-KW"/>
</dbReference>
<evidence type="ECO:0000259" key="5">
    <source>
        <dbReference type="PROSITE" id="PS51078"/>
    </source>
</evidence>
<evidence type="ECO:0000256" key="3">
    <source>
        <dbReference type="ARBA" id="ARBA00023163"/>
    </source>
</evidence>
<feature type="domain" description="IclR-ED" evidence="5">
    <location>
        <begin position="70"/>
        <end position="249"/>
    </location>
</feature>
<dbReference type="SUPFAM" id="SSF55781">
    <property type="entry name" value="GAF domain-like"/>
    <property type="match status" value="1"/>
</dbReference>
<protein>
    <submittedName>
        <fullName evidence="6">IclR family acetate operon transcriptional repressor</fullName>
    </submittedName>
</protein>
<evidence type="ECO:0000313" key="7">
    <source>
        <dbReference type="Proteomes" id="UP000562395"/>
    </source>
</evidence>
<evidence type="ECO:0000256" key="2">
    <source>
        <dbReference type="ARBA" id="ARBA00023125"/>
    </source>
</evidence>
<keyword evidence="7" id="KW-1185">Reference proteome</keyword>
<comment type="caution">
    <text evidence="6">The sequence shown here is derived from an EMBL/GenBank/DDBJ whole genome shotgun (WGS) entry which is preliminary data.</text>
</comment>
<dbReference type="Proteomes" id="UP000562395">
    <property type="component" value="Unassembled WGS sequence"/>
</dbReference>
<dbReference type="Gene3D" id="3.30.450.40">
    <property type="match status" value="1"/>
</dbReference>
<dbReference type="PROSITE" id="PS51078">
    <property type="entry name" value="ICLR_ED"/>
    <property type="match status" value="1"/>
</dbReference>